<dbReference type="GO" id="GO:0003677">
    <property type="term" value="F:DNA binding"/>
    <property type="evidence" value="ECO:0007669"/>
    <property type="project" value="InterPro"/>
</dbReference>
<evidence type="ECO:0000256" key="1">
    <source>
        <dbReference type="ARBA" id="ARBA00006035"/>
    </source>
</evidence>
<dbReference type="Proteomes" id="UP000231232">
    <property type="component" value="Unassembled WGS sequence"/>
</dbReference>
<dbReference type="EMBL" id="PFSX01000057">
    <property type="protein sequence ID" value="PJC01153.1"/>
    <property type="molecule type" value="Genomic_DNA"/>
</dbReference>
<dbReference type="PANTHER" id="PTHR10416">
    <property type="entry name" value="DNA POLYMERASE DELTA SUBUNIT 2"/>
    <property type="match status" value="1"/>
</dbReference>
<feature type="compositionally biased region" description="Low complexity" evidence="3">
    <location>
        <begin position="51"/>
        <end position="82"/>
    </location>
</feature>
<organism evidence="5 6">
    <name type="scientific">Huberarchaeum crystalense</name>
    <dbReference type="NCBI Taxonomy" id="2014257"/>
    <lineage>
        <taxon>Archaea</taxon>
        <taxon>Candidatus Huberarchaeota</taxon>
        <taxon>Candidatus Huberarchaeia</taxon>
        <taxon>Candidatus Huberarchaeales</taxon>
        <taxon>Candidatus Huberarchaeaceae</taxon>
        <taxon>Candidatus Huberarchaeum</taxon>
    </lineage>
</organism>
<name>A0A2H9RCP8_HUBC1</name>
<dbReference type="SUPFAM" id="SSF56300">
    <property type="entry name" value="Metallo-dependent phosphatases"/>
    <property type="match status" value="1"/>
</dbReference>
<dbReference type="AlphaFoldDB" id="A0A2H9RCP8"/>
<evidence type="ECO:0000256" key="3">
    <source>
        <dbReference type="SAM" id="MobiDB-lite"/>
    </source>
</evidence>
<dbReference type="PANTHER" id="PTHR10416:SF0">
    <property type="entry name" value="DNA POLYMERASE DELTA SUBUNIT 2"/>
    <property type="match status" value="1"/>
</dbReference>
<dbReference type="InterPro" id="IPR024826">
    <property type="entry name" value="DNA_pol_delta/II_ssu"/>
</dbReference>
<dbReference type="GO" id="GO:0042575">
    <property type="term" value="C:DNA polymerase complex"/>
    <property type="evidence" value="ECO:0007669"/>
    <property type="project" value="TreeGrafter"/>
</dbReference>
<feature type="domain" description="DNA polymerase alpha/delta/epsilon subunit B" evidence="4">
    <location>
        <begin position="246"/>
        <end position="454"/>
    </location>
</feature>
<comment type="similarity">
    <text evidence="1">Belongs to the DNA polymerase delta/II small subunit family.</text>
</comment>
<keyword evidence="2" id="KW-0235">DNA replication</keyword>
<evidence type="ECO:0000259" key="4">
    <source>
        <dbReference type="Pfam" id="PF04042"/>
    </source>
</evidence>
<evidence type="ECO:0000256" key="2">
    <source>
        <dbReference type="ARBA" id="ARBA00022705"/>
    </source>
</evidence>
<evidence type="ECO:0000313" key="6">
    <source>
        <dbReference type="Proteomes" id="UP000231232"/>
    </source>
</evidence>
<dbReference type="Gene3D" id="3.60.21.50">
    <property type="match status" value="1"/>
</dbReference>
<dbReference type="InterPro" id="IPR029052">
    <property type="entry name" value="Metallo-depent_PP-like"/>
</dbReference>
<feature type="non-terminal residue" evidence="5">
    <location>
        <position position="585"/>
    </location>
</feature>
<dbReference type="Pfam" id="PF04042">
    <property type="entry name" value="DNA_pol_E_B"/>
    <property type="match status" value="1"/>
</dbReference>
<evidence type="ECO:0000313" key="5">
    <source>
        <dbReference type="EMBL" id="PJC01153.1"/>
    </source>
</evidence>
<comment type="caution">
    <text evidence="5">The sequence shown here is derived from an EMBL/GenBank/DDBJ whole genome shotgun (WGS) entry which is preliminary data.</text>
</comment>
<feature type="region of interest" description="Disordered" evidence="3">
    <location>
        <begin position="28"/>
        <end position="82"/>
    </location>
</feature>
<dbReference type="GO" id="GO:0006271">
    <property type="term" value="P:DNA strand elongation involved in DNA replication"/>
    <property type="evidence" value="ECO:0007669"/>
    <property type="project" value="TreeGrafter"/>
</dbReference>
<proteinExistence type="inferred from homology"/>
<accession>A0A2H9RCP8</accession>
<gene>
    <name evidence="5" type="ORF">CO072_02175</name>
</gene>
<reference evidence="6" key="1">
    <citation type="submission" date="2017-09" db="EMBL/GenBank/DDBJ databases">
        <title>Depth-based differentiation of microbial function through sediment-hosted aquifers and enrichment of novel symbionts in the deep terrestrial subsurface.</title>
        <authorList>
            <person name="Probst A.J."/>
            <person name="Ladd B."/>
            <person name="Jarett J.K."/>
            <person name="Geller-Mcgrath D.E."/>
            <person name="Sieber C.M.K."/>
            <person name="Emerson J.B."/>
            <person name="Anantharaman K."/>
            <person name="Thomas B.C."/>
            <person name="Malmstrom R."/>
            <person name="Stieglmeier M."/>
            <person name="Klingl A."/>
            <person name="Woyke T."/>
            <person name="Ryan C.M."/>
            <person name="Banfield J.F."/>
        </authorList>
    </citation>
    <scope>NUCLEOTIDE SEQUENCE [LARGE SCALE GENOMIC DNA]</scope>
</reference>
<dbReference type="InterPro" id="IPR007185">
    <property type="entry name" value="DNA_pol_a/d/e_bsu"/>
</dbReference>
<protein>
    <recommendedName>
        <fullName evidence="4">DNA polymerase alpha/delta/epsilon subunit B domain-containing protein</fullName>
    </recommendedName>
</protein>
<sequence length="585" mass="65495">MPNLNFIPNNISDEQKTKAKQGELIFIPSNPPYHTPVETNPPNHSNPPPKTTTITKTTLATHQTTESKQQHQQQPAPAPQTCAPTTNIFSNIFKIDTTQDIKVIQEFSKTGYARTASTFTSYFKSRYQKLSAIFKREHVFDKPICSIYNLVQNQPLTIIGIVYDIRKLPNSYRITVEDLTGKISIVVPANNINAFEKSKKIFADMVLAFTGVLGGRNVFFCDDIILPDIPLQNSYKQRTEKPDVSFVFISDLHIGSKNFLKKSFQHFVDWVCGYYGGTLGVDASKITVIFVGGDLVSGINIYKEQQNDLHIQDLKKQYDEVARYFSKIPKTIKIIIIPGNHDAQRLPTPQPAIMKSFATSLYDLKNVIMTSSPCLVSVFGVNVLLDHGVSTSVLAEINSDFKSMLVSEPQKIGKYLLQARHLYPIYGEARGVLSPELEDFLVIDKIPDIFAFGHVHSCGYMNYRGVHIINPGCFEGMTDYEERIGLTPNPGWAYVYDLATDSVKALCFLDDDEKDLANGINLRAAKEKKLIEETTNKGNINNIVADLKIIGGAHTKDLLKIATKCACNEDNEEQNITNNLKHTCN</sequence>